<gene>
    <name evidence="1" type="ORF">LTS18_009159</name>
</gene>
<evidence type="ECO:0000313" key="1">
    <source>
        <dbReference type="EMBL" id="KAK3060167.1"/>
    </source>
</evidence>
<dbReference type="Proteomes" id="UP001186974">
    <property type="component" value="Unassembled WGS sequence"/>
</dbReference>
<sequence>MVVRKPVGNANFVPPPLRQAANKPPYPMSPMIRNSREQPEPSNQPKTDQEREDPKPSSFHLVNVKDAEPPASIEDVDYPDSGSDNWDSDLDDEEDERKNKTPEELPAALRVGQSSRPSSSREEGLPAALRVGPPDGIPIRRSTESERSELEGSSVYSQSTTAAKTPIAFQSHNPYLRMQNTGQTTYGAESSASVWGNMPSQNDNGPAELPAVKTPIDQVATMNLEDKAERDSHPSRQPPLIPVESDLPHHQPERRASESSTIWDSDNDVPSMDAVTSRAPGLAADGQSEPGVQAQRTWEEQQAWEKGERERRELEAAAAVQRVQREEREQKAEEEWQ</sequence>
<comment type="caution">
    <text evidence="1">The sequence shown here is derived from an EMBL/GenBank/DDBJ whole genome shotgun (WGS) entry which is preliminary data.</text>
</comment>
<proteinExistence type="predicted"/>
<protein>
    <submittedName>
        <fullName evidence="1">Uncharacterized protein</fullName>
    </submittedName>
</protein>
<accession>A0ACC3D0T5</accession>
<reference evidence="1" key="1">
    <citation type="submission" date="2024-09" db="EMBL/GenBank/DDBJ databases">
        <title>Black Yeasts Isolated from many extreme environments.</title>
        <authorList>
            <person name="Coleine C."/>
            <person name="Stajich J.E."/>
            <person name="Selbmann L."/>
        </authorList>
    </citation>
    <scope>NUCLEOTIDE SEQUENCE</scope>
    <source>
        <strain evidence="1">CCFEE 5737</strain>
    </source>
</reference>
<name>A0ACC3D0T5_9PEZI</name>
<organism evidence="1 2">
    <name type="scientific">Coniosporium uncinatum</name>
    <dbReference type="NCBI Taxonomy" id="93489"/>
    <lineage>
        <taxon>Eukaryota</taxon>
        <taxon>Fungi</taxon>
        <taxon>Dikarya</taxon>
        <taxon>Ascomycota</taxon>
        <taxon>Pezizomycotina</taxon>
        <taxon>Dothideomycetes</taxon>
        <taxon>Dothideomycetes incertae sedis</taxon>
        <taxon>Coniosporium</taxon>
    </lineage>
</organism>
<feature type="non-terminal residue" evidence="1">
    <location>
        <position position="337"/>
    </location>
</feature>
<evidence type="ECO:0000313" key="2">
    <source>
        <dbReference type="Proteomes" id="UP001186974"/>
    </source>
</evidence>
<keyword evidence="2" id="KW-1185">Reference proteome</keyword>
<dbReference type="EMBL" id="JAWDJW010008803">
    <property type="protein sequence ID" value="KAK3060167.1"/>
    <property type="molecule type" value="Genomic_DNA"/>
</dbReference>